<dbReference type="Proteomes" id="UP000037923">
    <property type="component" value="Unassembled WGS sequence"/>
</dbReference>
<feature type="domain" description="RNA-editing substrate-binding complex 5 protein" evidence="1">
    <location>
        <begin position="52"/>
        <end position="355"/>
    </location>
</feature>
<sequence length="425" mass="47333">MFAAITVGKTIGVRRAQRLAVARCAASSITSTLSLARSPSVRTGYLSALCVATRRYTNVLYRLPPTQTIPTHSPSGEEVDTELFVRQVKNFFDVLRQTQLIEMVYEMKSCPYYECLFTNDIFFQHFEMLLLMPKFGRENRSAEMSETIRYMRGWGATADVNHVLQDTKGGRASGSDFISTTHGILMGYGTPRTNKLAMMTLTGETAESDARKENIRALSVEPVELLPDSPPLSDLLAFSGQRTFVFADSDYGHHAVNQAVQRLPKVLWQTIKLEPQCSFFSHMAGANYVYDVLCDQDFPVSLERLGESGLNPFPVEWSEPRKLGITMRSICMTARFVRGTMNGGGFANSSTHQAASFTYNSRNVSKNSRLFAGGHRKHGDQLSPLAAQLEAGEIQKPVYQPVPRYAAPLHCRGSVVPANESFRRQ</sequence>
<dbReference type="Gene3D" id="3.75.10.10">
    <property type="entry name" value="L-arginine/glycine Amidinotransferase, Chain A"/>
    <property type="match status" value="1"/>
</dbReference>
<name>A0A0N0VDL4_LEPPY</name>
<dbReference type="GeneID" id="26908412"/>
<dbReference type="CDD" id="cd23678">
    <property type="entry name" value="RESC5"/>
    <property type="match status" value="1"/>
</dbReference>
<dbReference type="EMBL" id="LGTL01000022">
    <property type="protein sequence ID" value="KPA75971.1"/>
    <property type="molecule type" value="Genomic_DNA"/>
</dbReference>
<gene>
    <name evidence="2" type="ORF">ABB37_08127</name>
</gene>
<organism evidence="2 3">
    <name type="scientific">Leptomonas pyrrhocoris</name>
    <name type="common">Firebug parasite</name>
    <dbReference type="NCBI Taxonomy" id="157538"/>
    <lineage>
        <taxon>Eukaryota</taxon>
        <taxon>Discoba</taxon>
        <taxon>Euglenozoa</taxon>
        <taxon>Kinetoplastea</taxon>
        <taxon>Metakinetoplastina</taxon>
        <taxon>Trypanosomatida</taxon>
        <taxon>Trypanosomatidae</taxon>
        <taxon>Leishmaniinae</taxon>
        <taxon>Leptomonas</taxon>
    </lineage>
</organism>
<keyword evidence="3" id="KW-1185">Reference proteome</keyword>
<reference evidence="2 3" key="1">
    <citation type="submission" date="2015-07" db="EMBL/GenBank/DDBJ databases">
        <title>High-quality genome of monoxenous trypanosomatid Leptomonas pyrrhocoris.</title>
        <authorList>
            <person name="Flegontov P."/>
            <person name="Butenko A."/>
            <person name="Firsov S."/>
            <person name="Vlcek C."/>
            <person name="Logacheva M.D."/>
            <person name="Field M."/>
            <person name="Filatov D."/>
            <person name="Flegontova O."/>
            <person name="Gerasimov E."/>
            <person name="Jackson A.P."/>
            <person name="Kelly S."/>
            <person name="Opperdoes F."/>
            <person name="O'Reilly A."/>
            <person name="Votypka J."/>
            <person name="Yurchenko V."/>
            <person name="Lukes J."/>
        </authorList>
    </citation>
    <scope>NUCLEOTIDE SEQUENCE [LARGE SCALE GENOMIC DNA]</scope>
    <source>
        <strain evidence="2">H10</strain>
    </source>
</reference>
<dbReference type="RefSeq" id="XP_015654410.1">
    <property type="nucleotide sequence ID" value="XM_015807015.1"/>
</dbReference>
<dbReference type="SUPFAM" id="SSF55909">
    <property type="entry name" value="Pentein"/>
    <property type="match status" value="1"/>
</dbReference>
<dbReference type="AlphaFoldDB" id="A0A0N0VDL4"/>
<protein>
    <recommendedName>
        <fullName evidence="1">RNA-editing substrate-binding complex 5 protein domain-containing protein</fullName>
    </recommendedName>
</protein>
<evidence type="ECO:0000313" key="3">
    <source>
        <dbReference type="Proteomes" id="UP000037923"/>
    </source>
</evidence>
<proteinExistence type="predicted"/>
<evidence type="ECO:0000259" key="1">
    <source>
        <dbReference type="Pfam" id="PF26170"/>
    </source>
</evidence>
<accession>A0A0N0VDL4</accession>
<dbReference type="InterPro" id="IPR058722">
    <property type="entry name" value="RESC5"/>
</dbReference>
<comment type="caution">
    <text evidence="2">The sequence shown here is derived from an EMBL/GenBank/DDBJ whole genome shotgun (WGS) entry which is preliminary data.</text>
</comment>
<dbReference type="Pfam" id="PF26170">
    <property type="entry name" value="RESC5"/>
    <property type="match status" value="1"/>
</dbReference>
<dbReference type="OrthoDB" id="277025at2759"/>
<dbReference type="OMA" id="EHRSSEM"/>
<dbReference type="VEuPathDB" id="TriTrypDB:LpyrH10_22_0870"/>
<evidence type="ECO:0000313" key="2">
    <source>
        <dbReference type="EMBL" id="KPA75971.1"/>
    </source>
</evidence>